<sequence length="98" mass="10913">DRDHPCQPHARPRARVGPGDARPPRDRPREGGLGGQPARHPARRAQRADGDRHLDDPRRVGGVALRRGVPRDPRAHGGPAGRPERHELVRGRVRRARL</sequence>
<dbReference type="EMBL" id="CADCTH010000549">
    <property type="protein sequence ID" value="CAA9290328.1"/>
    <property type="molecule type" value="Genomic_DNA"/>
</dbReference>
<protein>
    <submittedName>
        <fullName evidence="2">Uncharacterized protein</fullName>
    </submittedName>
</protein>
<accession>A0A6J4JXU9</accession>
<feature type="non-terminal residue" evidence="2">
    <location>
        <position position="98"/>
    </location>
</feature>
<gene>
    <name evidence="2" type="ORF">AVDCRST_MAG54-4379</name>
</gene>
<evidence type="ECO:0000256" key="1">
    <source>
        <dbReference type="SAM" id="MobiDB-lite"/>
    </source>
</evidence>
<proteinExistence type="predicted"/>
<dbReference type="AlphaFoldDB" id="A0A6J4JXU9"/>
<reference evidence="2" key="1">
    <citation type="submission" date="2020-02" db="EMBL/GenBank/DDBJ databases">
        <authorList>
            <person name="Meier V. D."/>
        </authorList>
    </citation>
    <scope>NUCLEOTIDE SEQUENCE</scope>
    <source>
        <strain evidence="2">AVDCRST_MAG54</strain>
    </source>
</reference>
<feature type="compositionally biased region" description="Basic and acidic residues" evidence="1">
    <location>
        <begin position="46"/>
        <end position="59"/>
    </location>
</feature>
<feature type="region of interest" description="Disordered" evidence="1">
    <location>
        <begin position="1"/>
        <end position="98"/>
    </location>
</feature>
<evidence type="ECO:0000313" key="2">
    <source>
        <dbReference type="EMBL" id="CAA9290328.1"/>
    </source>
</evidence>
<name>A0A6J4JXU9_9PSEU</name>
<feature type="non-terminal residue" evidence="2">
    <location>
        <position position="1"/>
    </location>
</feature>
<organism evidence="2">
    <name type="scientific">uncultured Actinomycetospora sp</name>
    <dbReference type="NCBI Taxonomy" id="1135996"/>
    <lineage>
        <taxon>Bacteria</taxon>
        <taxon>Bacillati</taxon>
        <taxon>Actinomycetota</taxon>
        <taxon>Actinomycetes</taxon>
        <taxon>Pseudonocardiales</taxon>
        <taxon>Pseudonocardiaceae</taxon>
        <taxon>Actinomycetospora</taxon>
        <taxon>environmental samples</taxon>
    </lineage>
</organism>